<proteinExistence type="predicted"/>
<organism evidence="2">
    <name type="scientific">marine sediment metagenome</name>
    <dbReference type="NCBI Taxonomy" id="412755"/>
    <lineage>
        <taxon>unclassified sequences</taxon>
        <taxon>metagenomes</taxon>
        <taxon>ecological metagenomes</taxon>
    </lineage>
</organism>
<accession>X1QGW4</accession>
<name>X1QGW4_9ZZZZ</name>
<evidence type="ECO:0000256" key="1">
    <source>
        <dbReference type="SAM" id="MobiDB-lite"/>
    </source>
</evidence>
<reference evidence="2" key="1">
    <citation type="journal article" date="2014" name="Front. Microbiol.">
        <title>High frequency of phylogenetically diverse reductive dehalogenase-homologous genes in deep subseafloor sedimentary metagenomes.</title>
        <authorList>
            <person name="Kawai M."/>
            <person name="Futagami T."/>
            <person name="Toyoda A."/>
            <person name="Takaki Y."/>
            <person name="Nishi S."/>
            <person name="Hori S."/>
            <person name="Arai W."/>
            <person name="Tsubouchi T."/>
            <person name="Morono Y."/>
            <person name="Uchiyama I."/>
            <person name="Ito T."/>
            <person name="Fujiyama A."/>
            <person name="Inagaki F."/>
            <person name="Takami H."/>
        </authorList>
    </citation>
    <scope>NUCLEOTIDE SEQUENCE</scope>
    <source>
        <strain evidence="2">Expedition CK06-06</strain>
    </source>
</reference>
<gene>
    <name evidence="2" type="ORF">S06H3_58342</name>
</gene>
<protein>
    <submittedName>
        <fullName evidence="2">Uncharacterized protein</fullName>
    </submittedName>
</protein>
<sequence length="55" mass="5744">MPAPTSAITESSIPRGKSLPDSIPPGRGIFIPKMPDSKVGGARIAMIIVNTRIIS</sequence>
<comment type="caution">
    <text evidence="2">The sequence shown here is derived from an EMBL/GenBank/DDBJ whole genome shotgun (WGS) entry which is preliminary data.</text>
</comment>
<dbReference type="EMBL" id="BARV01037757">
    <property type="protein sequence ID" value="GAI54051.1"/>
    <property type="molecule type" value="Genomic_DNA"/>
</dbReference>
<dbReference type="AlphaFoldDB" id="X1QGW4"/>
<feature type="compositionally biased region" description="Polar residues" evidence="1">
    <location>
        <begin position="1"/>
        <end position="12"/>
    </location>
</feature>
<feature type="region of interest" description="Disordered" evidence="1">
    <location>
        <begin position="1"/>
        <end position="27"/>
    </location>
</feature>
<evidence type="ECO:0000313" key="2">
    <source>
        <dbReference type="EMBL" id="GAI54051.1"/>
    </source>
</evidence>